<dbReference type="Pfam" id="PF13565">
    <property type="entry name" value="HTH_32"/>
    <property type="match status" value="1"/>
</dbReference>
<dbReference type="SUPFAM" id="SSF46689">
    <property type="entry name" value="Homeodomain-like"/>
    <property type="match status" value="1"/>
</dbReference>
<proteinExistence type="predicted"/>
<accession>A0A367RBW3</accession>
<dbReference type="InterPro" id="IPR009057">
    <property type="entry name" value="Homeodomain-like_sf"/>
</dbReference>
<keyword evidence="2" id="KW-1185">Reference proteome</keyword>
<comment type="caution">
    <text evidence="1">The sequence shown here is derived from an EMBL/GenBank/DDBJ whole genome shotgun (WGS) entry which is preliminary data.</text>
</comment>
<protein>
    <submittedName>
        <fullName evidence="1">Transposase</fullName>
    </submittedName>
</protein>
<dbReference type="AlphaFoldDB" id="A0A367RBW3"/>
<name>A0A367RBW3_9NOSO</name>
<reference evidence="1" key="1">
    <citation type="submission" date="2016-04" db="EMBL/GenBank/DDBJ databases">
        <authorList>
            <person name="Tabuchi Yagui T.R."/>
        </authorList>
    </citation>
    <scope>NUCLEOTIDE SEQUENCE [LARGE SCALE GENOMIC DNA]</scope>
    <source>
        <strain evidence="1">NIES-26</strain>
    </source>
</reference>
<dbReference type="EMBL" id="LXQD01000175">
    <property type="protein sequence ID" value="RCJ33905.1"/>
    <property type="molecule type" value="Genomic_DNA"/>
</dbReference>
<gene>
    <name evidence="1" type="ORF">A6770_40925</name>
</gene>
<organism evidence="1 2">
    <name type="scientific">Nostoc minutum NIES-26</name>
    <dbReference type="NCBI Taxonomy" id="1844469"/>
    <lineage>
        <taxon>Bacteria</taxon>
        <taxon>Bacillati</taxon>
        <taxon>Cyanobacteriota</taxon>
        <taxon>Cyanophyceae</taxon>
        <taxon>Nostocales</taxon>
        <taxon>Nostocaceae</taxon>
        <taxon>Nostoc</taxon>
    </lineage>
</organism>
<evidence type="ECO:0000313" key="1">
    <source>
        <dbReference type="EMBL" id="RCJ33905.1"/>
    </source>
</evidence>
<evidence type="ECO:0000313" key="2">
    <source>
        <dbReference type="Proteomes" id="UP000252107"/>
    </source>
</evidence>
<sequence length="166" mass="18998">MAGVTKVEIRESVEELHELLRKQKTASSLERIQALYLLKIGQVKTIQDVAVVVGRARVTLQRWLKDYQESGIKGLLTTKKSPGRPAIISLQVREQLDKELQESEGFKSYEEIRTWLKAVEGIEASYKVVHDTVRYQMKAKLKVPRAVGIKYDSEAESEFKKNCHNI</sequence>
<dbReference type="Proteomes" id="UP000252107">
    <property type="component" value="Unassembled WGS sequence"/>
</dbReference>